<dbReference type="EMBL" id="JAPFFF010000006">
    <property type="protein sequence ID" value="KAK8888372.1"/>
    <property type="molecule type" value="Genomic_DNA"/>
</dbReference>
<protein>
    <recommendedName>
        <fullName evidence="3">UDENN domain-containing protein</fullName>
    </recommendedName>
</protein>
<dbReference type="Proteomes" id="UP001470230">
    <property type="component" value="Unassembled WGS sequence"/>
</dbReference>
<evidence type="ECO:0000313" key="1">
    <source>
        <dbReference type="EMBL" id="KAK8888372.1"/>
    </source>
</evidence>
<evidence type="ECO:0000313" key="2">
    <source>
        <dbReference type="Proteomes" id="UP001470230"/>
    </source>
</evidence>
<reference evidence="1 2" key="1">
    <citation type="submission" date="2024-04" db="EMBL/GenBank/DDBJ databases">
        <title>Tritrichomonas musculus Genome.</title>
        <authorList>
            <person name="Alves-Ferreira E."/>
            <person name="Grigg M."/>
            <person name="Lorenzi H."/>
            <person name="Galac M."/>
        </authorList>
    </citation>
    <scope>NUCLEOTIDE SEQUENCE [LARGE SCALE GENOMIC DNA]</scope>
    <source>
        <strain evidence="1 2">EAF2021</strain>
    </source>
</reference>
<dbReference type="PANTHER" id="PTHR13677">
    <property type="entry name" value="LD41638P"/>
    <property type="match status" value="1"/>
</dbReference>
<organism evidence="1 2">
    <name type="scientific">Tritrichomonas musculus</name>
    <dbReference type="NCBI Taxonomy" id="1915356"/>
    <lineage>
        <taxon>Eukaryota</taxon>
        <taxon>Metamonada</taxon>
        <taxon>Parabasalia</taxon>
        <taxon>Tritrichomonadida</taxon>
        <taxon>Tritrichomonadidae</taxon>
        <taxon>Tritrichomonas</taxon>
    </lineage>
</organism>
<sequence>MFDYILLFEKEYKSTAKLMAQYPPKIEIPDLALLQNVCIPPSINQTTTEIFALNTPSNYCFLYAFIYENVSYSISILTHSLYASLYFDFLHAVDASFAKIETKSDPLCRFGLVKSLLLSWSTNKADELIVNFPFDTFVLSISSITSWFTNFNVAPFVHYINDVWLATLMNKGVLIIAPNAEIASSTVFGVLSLLDRFKYRDEFLLYTEKGDPRYHEIMTNENLPYKIVGTTNPELANGDSRFSAIITIKAKTFENTFDQQQEYRTKTIRLFGYLFVRMNLQLLTDPYSDLLDKELDVDELVKLSENEYPYELFSEVQQTKTFLQWRKHVSERHQLRESFLSVPPTEAIQKIRPDLYQKALDKLVIIIKSNVRDLHLQRVLKTHQTLLTKKLKQYEEEKRQKTQI</sequence>
<proteinExistence type="predicted"/>
<evidence type="ECO:0008006" key="3">
    <source>
        <dbReference type="Google" id="ProtNLM"/>
    </source>
</evidence>
<accession>A0ABR2KBW9</accession>
<dbReference type="InterPro" id="IPR024224">
    <property type="entry name" value="DENND6"/>
</dbReference>
<name>A0ABR2KBW9_9EUKA</name>
<keyword evidence="2" id="KW-1185">Reference proteome</keyword>
<comment type="caution">
    <text evidence="1">The sequence shown here is derived from an EMBL/GenBank/DDBJ whole genome shotgun (WGS) entry which is preliminary data.</text>
</comment>
<dbReference type="PANTHER" id="PTHR13677:SF0">
    <property type="entry name" value="LD41638P"/>
    <property type="match status" value="1"/>
</dbReference>
<gene>
    <name evidence="1" type="ORF">M9Y10_039441</name>
</gene>